<proteinExistence type="inferred from homology"/>
<organism evidence="8 9">
    <name type="scientific">Erpetoichthys calabaricus</name>
    <name type="common">Rope fish</name>
    <name type="synonym">Calamoichthys calabaricus</name>
    <dbReference type="NCBI Taxonomy" id="27687"/>
    <lineage>
        <taxon>Eukaryota</taxon>
        <taxon>Metazoa</taxon>
        <taxon>Chordata</taxon>
        <taxon>Craniata</taxon>
        <taxon>Vertebrata</taxon>
        <taxon>Euteleostomi</taxon>
        <taxon>Actinopterygii</taxon>
        <taxon>Polypteriformes</taxon>
        <taxon>Polypteridae</taxon>
        <taxon>Erpetoichthys</taxon>
    </lineage>
</organism>
<accession>A0A8C4TFH8</accession>
<dbReference type="PANTHER" id="PTHR14611">
    <property type="entry name" value="TECTONIC FAMILY MEMBER"/>
    <property type="match status" value="1"/>
</dbReference>
<evidence type="ECO:0000256" key="4">
    <source>
        <dbReference type="ARBA" id="ARBA00022794"/>
    </source>
</evidence>
<dbReference type="GO" id="GO:0060271">
    <property type="term" value="P:cilium assembly"/>
    <property type="evidence" value="ECO:0007669"/>
    <property type="project" value="TreeGrafter"/>
</dbReference>
<evidence type="ECO:0000259" key="7">
    <source>
        <dbReference type="Pfam" id="PF25752"/>
    </source>
</evidence>
<dbReference type="GO" id="GO:0036038">
    <property type="term" value="C:MKS complex"/>
    <property type="evidence" value="ECO:0007669"/>
    <property type="project" value="TreeGrafter"/>
</dbReference>
<dbReference type="GeneTree" id="ENSGT00570000079101"/>
<dbReference type="PANTHER" id="PTHR14611:SF1">
    <property type="entry name" value="TECTONIC-1"/>
    <property type="match status" value="1"/>
</dbReference>
<reference evidence="8" key="3">
    <citation type="submission" date="2025-09" db="UniProtKB">
        <authorList>
            <consortium name="Ensembl"/>
        </authorList>
    </citation>
    <scope>IDENTIFICATION</scope>
</reference>
<protein>
    <submittedName>
        <fullName evidence="8">Tectonic family member 1</fullName>
    </submittedName>
</protein>
<dbReference type="InterPro" id="IPR040354">
    <property type="entry name" value="TCTN1-3"/>
</dbReference>
<dbReference type="InterPro" id="IPR057724">
    <property type="entry name" value="TCTN1-3_N"/>
</dbReference>
<reference evidence="8" key="1">
    <citation type="submission" date="2021-06" db="EMBL/GenBank/DDBJ databases">
        <authorList>
            <consortium name="Wellcome Sanger Institute Data Sharing"/>
        </authorList>
    </citation>
    <scope>NUCLEOTIDE SEQUENCE [LARGE SCALE GENOMIC DNA]</scope>
</reference>
<dbReference type="GO" id="GO:1904491">
    <property type="term" value="P:protein localization to ciliary transition zone"/>
    <property type="evidence" value="ECO:0007669"/>
    <property type="project" value="TreeGrafter"/>
</dbReference>
<evidence type="ECO:0000313" key="8">
    <source>
        <dbReference type="Ensembl" id="ENSECRP00000031831.1"/>
    </source>
</evidence>
<dbReference type="Pfam" id="PF25752">
    <property type="entry name" value="DUF1619_N"/>
    <property type="match status" value="1"/>
</dbReference>
<dbReference type="Proteomes" id="UP000694620">
    <property type="component" value="Chromosome 18"/>
</dbReference>
<feature type="domain" description="Tectonic-1-3" evidence="6">
    <location>
        <begin position="453"/>
        <end position="628"/>
    </location>
</feature>
<dbReference type="InterPro" id="IPR011677">
    <property type="entry name" value="TCTN1-3_dom"/>
</dbReference>
<sequence>MYNNKPSRLFSGDFYCDTFGSQNTGSGFISLDTASCGGVMDLILCLLGSVLFFLNLKSVFSELNTTATESQLSSNESSWDEDAATQNSSLPPFGVTAATEEPAFGSYSTDAWATEAPITVSPSLGFPRAAPTVTPSQPLISSLQTPVTDVSSLCPCNLLENQCDVNCCCDPGCAEEFALFTGCSVQQVITDSMLCSQTAAIYSLNMTVNGTMQRISTLTNLINPDFFCIQTNNNAAGLSFGTPEIPTNGNFDTLVKTFSRPSFSSAGTASSTSPSQASGYKYGDLIQTNSIKGILTLPAPAGNSWCSNGNPVGFLQNQQAQCNVKFNLATDCTNLSSVNIASYSNFQIFQTPGAASSLVNITLRSVTLQSLDGMRSQSSVTNASSFAPSVLQNGTVCSKVVLQVNYVITYSEAGVIMNAEVSIVLGVVNATPVQQSFQVTFVQVKTTSTPVSGNPGYINGLPLLAGSLIAGSGIVQSTNRFGQLMVMKSSSVQDCLALPGERLPVLFGINMVSGCSLRINNISNCSLLSEQILGVLIGSNFPDYVASFGNSQAQNVLDWVQINTVTTASSSFSCNIPLSLDLVIQWTKYGSLVNPQAQIVSLTRKFTTNSTALQGTLQISSTVSFVDVSAAAQPGYKAPPTIDAKLPFDFFFPFV</sequence>
<feature type="domain" description="Tectonic-1-3" evidence="6">
    <location>
        <begin position="277"/>
        <end position="444"/>
    </location>
</feature>
<dbReference type="Pfam" id="PF07773">
    <property type="entry name" value="TCTN_DUF1619"/>
    <property type="match status" value="2"/>
</dbReference>
<comment type="subunit">
    <text evidence="2">Part of the tectonic-like complex (also named B9 complex).</text>
</comment>
<evidence type="ECO:0000259" key="6">
    <source>
        <dbReference type="Pfam" id="PF07773"/>
    </source>
</evidence>
<evidence type="ECO:0000256" key="1">
    <source>
        <dbReference type="ARBA" id="ARBA00007633"/>
    </source>
</evidence>
<evidence type="ECO:0000256" key="5">
    <source>
        <dbReference type="ARBA" id="ARBA00023180"/>
    </source>
</evidence>
<keyword evidence="9" id="KW-1185">Reference proteome</keyword>
<evidence type="ECO:0000256" key="2">
    <source>
        <dbReference type="ARBA" id="ARBA00011495"/>
    </source>
</evidence>
<gene>
    <name evidence="8" type="primary">TCTN1</name>
</gene>
<reference evidence="8" key="2">
    <citation type="submission" date="2025-08" db="UniProtKB">
        <authorList>
            <consortium name="Ensembl"/>
        </authorList>
    </citation>
    <scope>IDENTIFICATION</scope>
</reference>
<keyword evidence="3" id="KW-0732">Signal</keyword>
<name>A0A8C4TFH8_ERPCA</name>
<feature type="domain" description="Tectonic-1-3 N-terminal" evidence="7">
    <location>
        <begin position="143"/>
        <end position="250"/>
    </location>
</feature>
<evidence type="ECO:0000313" key="9">
    <source>
        <dbReference type="Proteomes" id="UP000694620"/>
    </source>
</evidence>
<dbReference type="AlphaFoldDB" id="A0A8C4TFH8"/>
<dbReference type="Ensembl" id="ENSECRT00000032513.1">
    <property type="protein sequence ID" value="ENSECRP00000031831.1"/>
    <property type="gene ID" value="ENSECRG00000021567.1"/>
</dbReference>
<evidence type="ECO:0000256" key="3">
    <source>
        <dbReference type="ARBA" id="ARBA00022729"/>
    </source>
</evidence>
<keyword evidence="5" id="KW-0325">Glycoprotein</keyword>
<comment type="similarity">
    <text evidence="1">Belongs to the tectonic family.</text>
</comment>
<keyword evidence="4" id="KW-0970">Cilium biogenesis/degradation</keyword>